<dbReference type="Proteomes" id="UP000006552">
    <property type="component" value="Chromosome"/>
</dbReference>
<feature type="compositionally biased region" description="Low complexity" evidence="1">
    <location>
        <begin position="43"/>
        <end position="56"/>
    </location>
</feature>
<dbReference type="Pfam" id="PF13801">
    <property type="entry name" value="Metal_resist"/>
    <property type="match status" value="1"/>
</dbReference>
<evidence type="ECO:0000256" key="1">
    <source>
        <dbReference type="SAM" id="MobiDB-lite"/>
    </source>
</evidence>
<sequence length="299" mass="32388">MSENARAVGVVRWPAPAAPAPGSARTYRPLRSLRGNVARTGNAAQSAPGAAAGAARLRSRRRDRSPHPGPIPPVPNRTTTRAALAPVSAGRRRSPDAGSPPREHAAAVRCRRHARGPGNADDGGVRSDSARQSFSRPEIGPFRKWLQMKPSTLRFALMCSVLVNLGVVAAAGVHVLRPASTNAGATPSLPVHLGLDARQLERWHAAEQPFLRQFSDAAARIEAHRAEMIRTIFAGNVDRNAIEAERLAIATLQHEQQRLMIEQLLAEREILDEAQRVRLAQLLLAQPDKPSLLEDLHGR</sequence>
<accession>Q5P1Y0</accession>
<dbReference type="Gene3D" id="1.20.120.1490">
    <property type="match status" value="1"/>
</dbReference>
<gene>
    <name evidence="3" type="ORF">ebA4513</name>
</gene>
<evidence type="ECO:0000256" key="2">
    <source>
        <dbReference type="SAM" id="Phobius"/>
    </source>
</evidence>
<dbReference type="HOGENOM" id="CLU_929529_0_0_4"/>
<protein>
    <recommendedName>
        <fullName evidence="5">Periplasmic heavy metal sensor</fullName>
    </recommendedName>
</protein>
<keyword evidence="2" id="KW-0472">Membrane</keyword>
<evidence type="ECO:0000313" key="3">
    <source>
        <dbReference type="EMBL" id="CAI08684.1"/>
    </source>
</evidence>
<dbReference type="STRING" id="76114.ebA4513"/>
<feature type="region of interest" description="Disordered" evidence="1">
    <location>
        <begin position="1"/>
        <end position="135"/>
    </location>
</feature>
<dbReference type="KEGG" id="eba:ebA4513"/>
<dbReference type="AlphaFoldDB" id="Q5P1Y0"/>
<keyword evidence="2" id="KW-1133">Transmembrane helix</keyword>
<feature type="compositionally biased region" description="Low complexity" evidence="1">
    <location>
        <begin position="1"/>
        <end position="25"/>
    </location>
</feature>
<reference evidence="3 4" key="1">
    <citation type="journal article" date="2005" name="Arch. Microbiol.">
        <title>The genome sequence of an anaerobic aromatic-degrading denitrifying bacterium, strain EbN1.</title>
        <authorList>
            <person name="Rabus R."/>
            <person name="Kube M."/>
            <person name="Heider J."/>
            <person name="Beck A."/>
            <person name="Heitmann K."/>
            <person name="Widdel F."/>
            <person name="Reinhardt R."/>
        </authorList>
    </citation>
    <scope>NUCLEOTIDE SEQUENCE [LARGE SCALE GENOMIC DNA]</scope>
    <source>
        <strain evidence="3 4">EbN1</strain>
    </source>
</reference>
<dbReference type="InterPro" id="IPR025961">
    <property type="entry name" value="Metal_resist"/>
</dbReference>
<feature type="transmembrane region" description="Helical" evidence="2">
    <location>
        <begin position="153"/>
        <end position="176"/>
    </location>
</feature>
<keyword evidence="4" id="KW-1185">Reference proteome</keyword>
<evidence type="ECO:0000313" key="4">
    <source>
        <dbReference type="Proteomes" id="UP000006552"/>
    </source>
</evidence>
<keyword evidence="2" id="KW-0812">Transmembrane</keyword>
<proteinExistence type="predicted"/>
<organism evidence="3 4">
    <name type="scientific">Aromatoleum aromaticum (strain DSM 19018 / LMG 30748 / EbN1)</name>
    <name type="common">Azoarcus sp. (strain EbN1)</name>
    <dbReference type="NCBI Taxonomy" id="76114"/>
    <lineage>
        <taxon>Bacteria</taxon>
        <taxon>Pseudomonadati</taxon>
        <taxon>Pseudomonadota</taxon>
        <taxon>Betaproteobacteria</taxon>
        <taxon>Rhodocyclales</taxon>
        <taxon>Rhodocyclaceae</taxon>
        <taxon>Aromatoleum</taxon>
    </lineage>
</organism>
<dbReference type="EMBL" id="CR555306">
    <property type="protein sequence ID" value="CAI08684.1"/>
    <property type="molecule type" value="Genomic_DNA"/>
</dbReference>
<dbReference type="eggNOG" id="ENOG503313Y">
    <property type="taxonomic scope" value="Bacteria"/>
</dbReference>
<evidence type="ECO:0008006" key="5">
    <source>
        <dbReference type="Google" id="ProtNLM"/>
    </source>
</evidence>
<name>Q5P1Y0_AROAE</name>